<proteinExistence type="predicted"/>
<organism evidence="2 3">
    <name type="scientific">Caldicellulosiruptor diazotrophicus</name>
    <dbReference type="NCBI Taxonomy" id="2806205"/>
    <lineage>
        <taxon>Bacteria</taxon>
        <taxon>Bacillati</taxon>
        <taxon>Bacillota</taxon>
        <taxon>Bacillota incertae sedis</taxon>
        <taxon>Caldicellulosiruptorales</taxon>
        <taxon>Caldicellulosiruptoraceae</taxon>
        <taxon>Caldicellulosiruptor</taxon>
    </lineage>
</organism>
<sequence>MVNSPNSKQEEIMADLFASHFLMPDEGVMEIAVKRKNKKGELDVTDVLFIQQYFGVSYKAIVIKLQELGYIKDPSCYLNIPITKLAKVLGYNTQLYQPTNDIYCSKAYVELVVDAFKLEQISQRKAEEYLNAVNINLNDIIEGQPVEEGDWMYD</sequence>
<feature type="domain" description="IrrE N-terminal-like" evidence="1">
    <location>
        <begin position="4"/>
        <end position="65"/>
    </location>
</feature>
<dbReference type="InterPro" id="IPR010359">
    <property type="entry name" value="IrrE_HExxH"/>
</dbReference>
<keyword evidence="3" id="KW-1185">Reference proteome</keyword>
<evidence type="ECO:0000259" key="1">
    <source>
        <dbReference type="Pfam" id="PF06114"/>
    </source>
</evidence>
<dbReference type="Pfam" id="PF06114">
    <property type="entry name" value="Peptidase_M78"/>
    <property type="match status" value="1"/>
</dbReference>
<reference evidence="2 3" key="1">
    <citation type="submission" date="2021-02" db="EMBL/GenBank/DDBJ databases">
        <title>Nitrogen-fixing ability and nitrogen fixation related genes of thermophilic fermentative bacteria in the genus Caldicellulosiruptor.</title>
        <authorList>
            <person name="Chen Y."/>
            <person name="Nishihara A."/>
            <person name="Haruta S."/>
        </authorList>
    </citation>
    <scope>NUCLEOTIDE SEQUENCE [LARGE SCALE GENOMIC DNA]</scope>
    <source>
        <strain evidence="2 3">YA01</strain>
    </source>
</reference>
<evidence type="ECO:0000313" key="3">
    <source>
        <dbReference type="Proteomes" id="UP000663623"/>
    </source>
</evidence>
<dbReference type="Proteomes" id="UP000663623">
    <property type="component" value="Chromosome"/>
</dbReference>
<accession>A0ABN6E4P2</accession>
<evidence type="ECO:0000313" key="2">
    <source>
        <dbReference type="EMBL" id="BCS80316.1"/>
    </source>
</evidence>
<protein>
    <recommendedName>
        <fullName evidence="1">IrrE N-terminal-like domain-containing protein</fullName>
    </recommendedName>
</protein>
<name>A0ABN6E4P2_9FIRM</name>
<dbReference type="EMBL" id="AP024480">
    <property type="protein sequence ID" value="BCS80316.1"/>
    <property type="molecule type" value="Genomic_DNA"/>
</dbReference>
<gene>
    <name evidence="2" type="ORF">CaldiYA01_02760</name>
</gene>